<feature type="transmembrane region" description="Helical" evidence="1">
    <location>
        <begin position="12"/>
        <end position="32"/>
    </location>
</feature>
<accession>A0ABY0QPH0</accession>
<keyword evidence="1" id="KW-0812">Transmembrane</keyword>
<gene>
    <name evidence="2" type="ORF">SAMN05216273_101169</name>
</gene>
<evidence type="ECO:0000313" key="3">
    <source>
        <dbReference type="Proteomes" id="UP000199242"/>
    </source>
</evidence>
<organism evidence="2 3">
    <name type="scientific">Chryseobacterium taihuense</name>
    <dbReference type="NCBI Taxonomy" id="1141221"/>
    <lineage>
        <taxon>Bacteria</taxon>
        <taxon>Pseudomonadati</taxon>
        <taxon>Bacteroidota</taxon>
        <taxon>Flavobacteriia</taxon>
        <taxon>Flavobacteriales</taxon>
        <taxon>Weeksellaceae</taxon>
        <taxon>Chryseobacterium group</taxon>
        <taxon>Chryseobacterium</taxon>
    </lineage>
</organism>
<keyword evidence="1" id="KW-0472">Membrane</keyword>
<reference evidence="2 3" key="1">
    <citation type="submission" date="2016-10" db="EMBL/GenBank/DDBJ databases">
        <authorList>
            <person name="Varghese N."/>
            <person name="Submissions S."/>
        </authorList>
    </citation>
    <scope>NUCLEOTIDE SEQUENCE [LARGE SCALE GENOMIC DNA]</scope>
    <source>
        <strain evidence="2 3">CGMCC 1.10941</strain>
    </source>
</reference>
<keyword evidence="3" id="KW-1185">Reference proteome</keyword>
<keyword evidence="1" id="KW-1133">Transmembrane helix</keyword>
<dbReference type="EMBL" id="FNHD01000001">
    <property type="protein sequence ID" value="SDL43957.1"/>
    <property type="molecule type" value="Genomic_DNA"/>
</dbReference>
<protein>
    <submittedName>
        <fullName evidence="2">Uncharacterized protein</fullName>
    </submittedName>
</protein>
<comment type="caution">
    <text evidence="2">The sequence shown here is derived from an EMBL/GenBank/DDBJ whole genome shotgun (WGS) entry which is preliminary data.</text>
</comment>
<dbReference type="Proteomes" id="UP000199242">
    <property type="component" value="Unassembled WGS sequence"/>
</dbReference>
<sequence length="52" mass="5822">MTYFIRYKDNKSGIITLSIIGIMISIIVTGQITEKKILYISLLKLACCVAVK</sequence>
<evidence type="ECO:0000313" key="2">
    <source>
        <dbReference type="EMBL" id="SDL43957.1"/>
    </source>
</evidence>
<name>A0ABY0QPH0_9FLAO</name>
<proteinExistence type="predicted"/>
<evidence type="ECO:0000256" key="1">
    <source>
        <dbReference type="SAM" id="Phobius"/>
    </source>
</evidence>